<dbReference type="EMBL" id="HBHK01001874">
    <property type="protein sequence ID" value="CAD9664792.1"/>
    <property type="molecule type" value="Transcribed_RNA"/>
</dbReference>
<dbReference type="InterPro" id="IPR037185">
    <property type="entry name" value="EmrE-like"/>
</dbReference>
<evidence type="ECO:0000256" key="1">
    <source>
        <dbReference type="ARBA" id="ARBA00004141"/>
    </source>
</evidence>
<evidence type="ECO:0000256" key="4">
    <source>
        <dbReference type="ARBA" id="ARBA00023136"/>
    </source>
</evidence>
<dbReference type="SUPFAM" id="SSF103481">
    <property type="entry name" value="Multidrug resistance efflux transporter EmrE"/>
    <property type="match status" value="1"/>
</dbReference>
<feature type="transmembrane region" description="Helical" evidence="5">
    <location>
        <begin position="274"/>
        <end position="289"/>
    </location>
</feature>
<feature type="transmembrane region" description="Helical" evidence="5">
    <location>
        <begin position="79"/>
        <end position="98"/>
    </location>
</feature>
<reference evidence="7" key="1">
    <citation type="submission" date="2021-01" db="EMBL/GenBank/DDBJ databases">
        <authorList>
            <person name="Corre E."/>
            <person name="Pelletier E."/>
            <person name="Niang G."/>
            <person name="Scheremetjew M."/>
            <person name="Finn R."/>
            <person name="Kale V."/>
            <person name="Holt S."/>
            <person name="Cochrane G."/>
            <person name="Meng A."/>
            <person name="Brown T."/>
            <person name="Cohen L."/>
        </authorList>
    </citation>
    <scope>NUCLEOTIDE SEQUENCE</scope>
    <source>
        <strain evidence="7">NY070348D</strain>
    </source>
</reference>
<feature type="transmembrane region" description="Helical" evidence="5">
    <location>
        <begin position="36"/>
        <end position="59"/>
    </location>
</feature>
<dbReference type="InterPro" id="IPR050186">
    <property type="entry name" value="TPT_transporter"/>
</dbReference>
<dbReference type="AlphaFoldDB" id="A0A7S2RAY4"/>
<evidence type="ECO:0000259" key="6">
    <source>
        <dbReference type="Pfam" id="PF03151"/>
    </source>
</evidence>
<sequence>MDLAFAVEIGPLIVLWYVSSAIANTTSRKLLTQTPLPVLLTLLQFVAATIVGFLILHVFKFRSYAPVPKAARKPMAKLIFVYSMGFLFVNAGYVLVNVSLAETLRATEPLITVILAVIFLKSEPVSRMEMLCMAPIVLGGALSSFGDSSFSALGFAFVCVSNLSFSLRSMYTKKLREVYTGDAFNVFFHVSLVGTIAFFALLLFVELVGMGLFKSGYPGYNPQYFMKDMYIFATNVNEMLLCAGINGLAYATYNQTSFYILSRVRMVSHGVANAFRRVVTILFSVWYFGNHINTINGFGIALAIIGVVLYAKAKDNKFTPPVEQADAYTELSEEKSSVHPNPMSKIESNIGYAKTLQQNIP</sequence>
<keyword evidence="2 5" id="KW-0812">Transmembrane</keyword>
<feature type="transmembrane region" description="Helical" evidence="5">
    <location>
        <begin position="229"/>
        <end position="253"/>
    </location>
</feature>
<accession>A0A7S2RAY4</accession>
<organism evidence="7">
    <name type="scientific">Mucochytrium quahogii</name>
    <dbReference type="NCBI Taxonomy" id="96639"/>
    <lineage>
        <taxon>Eukaryota</taxon>
        <taxon>Sar</taxon>
        <taxon>Stramenopiles</taxon>
        <taxon>Bigyra</taxon>
        <taxon>Labyrinthulomycetes</taxon>
        <taxon>Thraustochytrida</taxon>
        <taxon>Thraustochytriidae</taxon>
        <taxon>Mucochytrium</taxon>
    </lineage>
</organism>
<evidence type="ECO:0000256" key="5">
    <source>
        <dbReference type="SAM" id="Phobius"/>
    </source>
</evidence>
<protein>
    <recommendedName>
        <fullName evidence="6">Sugar phosphate transporter domain-containing protein</fullName>
    </recommendedName>
</protein>
<gene>
    <name evidence="7" type="ORF">QSP1433_LOCUS1143</name>
</gene>
<proteinExistence type="predicted"/>
<dbReference type="PANTHER" id="PTHR11132">
    <property type="entry name" value="SOLUTE CARRIER FAMILY 35"/>
    <property type="match status" value="1"/>
</dbReference>
<dbReference type="GO" id="GO:0016020">
    <property type="term" value="C:membrane"/>
    <property type="evidence" value="ECO:0007669"/>
    <property type="project" value="UniProtKB-SubCell"/>
</dbReference>
<dbReference type="Pfam" id="PF03151">
    <property type="entry name" value="TPT"/>
    <property type="match status" value="1"/>
</dbReference>
<feature type="transmembrane region" description="Helical" evidence="5">
    <location>
        <begin position="152"/>
        <end position="171"/>
    </location>
</feature>
<evidence type="ECO:0000256" key="2">
    <source>
        <dbReference type="ARBA" id="ARBA00022692"/>
    </source>
</evidence>
<evidence type="ECO:0000313" key="7">
    <source>
        <dbReference type="EMBL" id="CAD9664792.1"/>
    </source>
</evidence>
<evidence type="ECO:0000256" key="3">
    <source>
        <dbReference type="ARBA" id="ARBA00022989"/>
    </source>
</evidence>
<feature type="transmembrane region" description="Helical" evidence="5">
    <location>
        <begin position="295"/>
        <end position="311"/>
    </location>
</feature>
<keyword evidence="3 5" id="KW-1133">Transmembrane helix</keyword>
<dbReference type="InterPro" id="IPR004853">
    <property type="entry name" value="Sugar_P_trans_dom"/>
</dbReference>
<keyword evidence="4 5" id="KW-0472">Membrane</keyword>
<feature type="domain" description="Sugar phosphate transporter" evidence="6">
    <location>
        <begin position="8"/>
        <end position="310"/>
    </location>
</feature>
<name>A0A7S2RAY4_9STRA</name>
<feature type="transmembrane region" description="Helical" evidence="5">
    <location>
        <begin position="183"/>
        <end position="209"/>
    </location>
</feature>
<comment type="subcellular location">
    <subcellularLocation>
        <location evidence="1">Membrane</location>
        <topology evidence="1">Multi-pass membrane protein</topology>
    </subcellularLocation>
</comment>